<keyword evidence="2" id="KW-1185">Reference proteome</keyword>
<comment type="caution">
    <text evidence="1">The sequence shown here is derived from an EMBL/GenBank/DDBJ whole genome shotgun (WGS) entry which is preliminary data.</text>
</comment>
<proteinExistence type="predicted"/>
<organism evidence="1 2">
    <name type="scientific">Phyllobacterium trifolii</name>
    <dbReference type="NCBI Taxonomy" id="300193"/>
    <lineage>
        <taxon>Bacteria</taxon>
        <taxon>Pseudomonadati</taxon>
        <taxon>Pseudomonadota</taxon>
        <taxon>Alphaproteobacteria</taxon>
        <taxon>Hyphomicrobiales</taxon>
        <taxon>Phyllobacteriaceae</taxon>
        <taxon>Phyllobacterium</taxon>
    </lineage>
</organism>
<evidence type="ECO:0000313" key="1">
    <source>
        <dbReference type="EMBL" id="MBB3148599.1"/>
    </source>
</evidence>
<gene>
    <name evidence="1" type="ORF">FHS21_005047</name>
</gene>
<dbReference type="Proteomes" id="UP000554520">
    <property type="component" value="Unassembled WGS sequence"/>
</dbReference>
<accession>A0A839UJ97</accession>
<name>A0A839UJ97_9HYPH</name>
<dbReference type="RefSeq" id="WP_183664512.1">
    <property type="nucleotide sequence ID" value="NZ_JACHXN010000021.1"/>
</dbReference>
<sequence>MNSIGSYLTSIVCWKLTRRNENDTATLTPVVSPDQKIIGLQTIKWKAAREAV</sequence>
<dbReference type="AlphaFoldDB" id="A0A839UJ97"/>
<dbReference type="EMBL" id="JACHXN010000021">
    <property type="protein sequence ID" value="MBB3148599.1"/>
    <property type="molecule type" value="Genomic_DNA"/>
</dbReference>
<evidence type="ECO:0000313" key="2">
    <source>
        <dbReference type="Proteomes" id="UP000554520"/>
    </source>
</evidence>
<reference evidence="1 2" key="1">
    <citation type="submission" date="2020-08" db="EMBL/GenBank/DDBJ databases">
        <title>Genomic Encyclopedia of Type Strains, Phase III (KMG-III): the genomes of soil and plant-associated and newly described type strains.</title>
        <authorList>
            <person name="Whitman W."/>
        </authorList>
    </citation>
    <scope>NUCLEOTIDE SEQUENCE [LARGE SCALE GENOMIC DNA]</scope>
    <source>
        <strain evidence="1 2">CECT 7015</strain>
    </source>
</reference>
<protein>
    <submittedName>
        <fullName evidence="1">Uncharacterized protein</fullName>
    </submittedName>
</protein>